<evidence type="ECO:0000256" key="4">
    <source>
        <dbReference type="ARBA" id="ARBA00022598"/>
    </source>
</evidence>
<keyword evidence="3 10" id="KW-0963">Cytoplasm</keyword>
<name>A0A4R1BFW7_9ACTN</name>
<reference evidence="12 13" key="1">
    <citation type="submission" date="2019-03" db="EMBL/GenBank/DDBJ databases">
        <title>Whole genome sequence of a novel Rubrobacter taiwanensis strain, isolated from Yellowstone National Park.</title>
        <authorList>
            <person name="Freed S."/>
            <person name="Ramaley R.F."/>
            <person name="Kyndt J.A."/>
        </authorList>
    </citation>
    <scope>NUCLEOTIDE SEQUENCE [LARGE SCALE GENOMIC DNA]</scope>
    <source>
        <strain evidence="12 13">Yellowstone</strain>
    </source>
</reference>
<feature type="domain" description="Aminoacyl-transfer RNA synthetases class-II family profile" evidence="11">
    <location>
        <begin position="50"/>
        <end position="468"/>
    </location>
</feature>
<dbReference type="RefSeq" id="WP_132691906.1">
    <property type="nucleotide sequence ID" value="NZ_SKBU01000019.1"/>
</dbReference>
<dbReference type="PANTHER" id="PTHR42753">
    <property type="entry name" value="MITOCHONDRIAL RIBOSOME PROTEIN L39/PROLYL-TRNA LIGASE FAMILY MEMBER"/>
    <property type="match status" value="1"/>
</dbReference>
<dbReference type="GO" id="GO:0005829">
    <property type="term" value="C:cytosol"/>
    <property type="evidence" value="ECO:0007669"/>
    <property type="project" value="TreeGrafter"/>
</dbReference>
<keyword evidence="5 10" id="KW-0547">Nucleotide-binding</keyword>
<dbReference type="SUPFAM" id="SSF55826">
    <property type="entry name" value="YbaK/ProRS associated domain"/>
    <property type="match status" value="1"/>
</dbReference>
<dbReference type="InterPro" id="IPR002316">
    <property type="entry name" value="Pro-tRNA-ligase_IIa"/>
</dbReference>
<evidence type="ECO:0000256" key="6">
    <source>
        <dbReference type="ARBA" id="ARBA00022840"/>
    </source>
</evidence>
<dbReference type="EMBL" id="SKBU01000019">
    <property type="protein sequence ID" value="TCJ16027.1"/>
    <property type="molecule type" value="Genomic_DNA"/>
</dbReference>
<dbReference type="GO" id="GO:0005524">
    <property type="term" value="F:ATP binding"/>
    <property type="evidence" value="ECO:0007669"/>
    <property type="project" value="UniProtKB-UniRule"/>
</dbReference>
<dbReference type="Gene3D" id="3.30.930.10">
    <property type="entry name" value="Bira Bifunctional Protein, Domain 2"/>
    <property type="match status" value="2"/>
</dbReference>
<dbReference type="CDD" id="cd00779">
    <property type="entry name" value="ProRS_core_prok"/>
    <property type="match status" value="1"/>
</dbReference>
<dbReference type="InterPro" id="IPR004500">
    <property type="entry name" value="Pro-tRNA-synth_IIa_bac-type"/>
</dbReference>
<dbReference type="Pfam" id="PF03129">
    <property type="entry name" value="HGTP_anticodon"/>
    <property type="match status" value="1"/>
</dbReference>
<dbReference type="InterPro" id="IPR002314">
    <property type="entry name" value="aa-tRNA-synt_IIb"/>
</dbReference>
<comment type="catalytic activity">
    <reaction evidence="9 10">
        <text>tRNA(Pro) + L-proline + ATP = L-prolyl-tRNA(Pro) + AMP + diphosphate</text>
        <dbReference type="Rhea" id="RHEA:14305"/>
        <dbReference type="Rhea" id="RHEA-COMP:9700"/>
        <dbReference type="Rhea" id="RHEA-COMP:9702"/>
        <dbReference type="ChEBI" id="CHEBI:30616"/>
        <dbReference type="ChEBI" id="CHEBI:33019"/>
        <dbReference type="ChEBI" id="CHEBI:60039"/>
        <dbReference type="ChEBI" id="CHEBI:78442"/>
        <dbReference type="ChEBI" id="CHEBI:78532"/>
        <dbReference type="ChEBI" id="CHEBI:456215"/>
        <dbReference type="EC" id="6.1.1.15"/>
    </reaction>
</comment>
<dbReference type="SUPFAM" id="SSF52954">
    <property type="entry name" value="Class II aaRS ABD-related"/>
    <property type="match status" value="1"/>
</dbReference>
<comment type="similarity">
    <text evidence="10">Belongs to the class-II aminoacyl-tRNA synthetase family. ProS type 1 subfamily.</text>
</comment>
<proteinExistence type="inferred from homology"/>
<gene>
    <name evidence="10" type="primary">proS</name>
    <name evidence="12" type="ORF">E0L93_11120</name>
</gene>
<dbReference type="InterPro" id="IPR004154">
    <property type="entry name" value="Anticodon-bd"/>
</dbReference>
<dbReference type="CDD" id="cd04334">
    <property type="entry name" value="ProRS-INS"/>
    <property type="match status" value="1"/>
</dbReference>
<keyword evidence="8 10" id="KW-0030">Aminoacyl-tRNA synthetase</keyword>
<dbReference type="GO" id="GO:0004827">
    <property type="term" value="F:proline-tRNA ligase activity"/>
    <property type="evidence" value="ECO:0007669"/>
    <property type="project" value="UniProtKB-UniRule"/>
</dbReference>
<comment type="caution">
    <text evidence="12">The sequence shown here is derived from an EMBL/GenBank/DDBJ whole genome shotgun (WGS) entry which is preliminary data.</text>
</comment>
<comment type="function">
    <text evidence="10">Catalyzes the attachment of proline to tRNA(Pro) in a two-step reaction: proline is first activated by ATP to form Pro-AMP and then transferred to the acceptor end of tRNA(Pro). As ProRS can inadvertently accommodate and process non-cognate amino acids such as alanine and cysteine, to avoid such errors it has two additional distinct editing activities against alanine. One activity is designated as 'pretransfer' editing and involves the tRNA(Pro)-independent hydrolysis of activated Ala-AMP. The other activity is designated 'posttransfer' editing and involves deacylation of mischarged Ala-tRNA(Pro). The misacylated Cys-tRNA(Pro) is not edited by ProRS.</text>
</comment>
<evidence type="ECO:0000256" key="8">
    <source>
        <dbReference type="ARBA" id="ARBA00023146"/>
    </source>
</evidence>
<dbReference type="NCBIfam" id="NF006625">
    <property type="entry name" value="PRK09194.1"/>
    <property type="match status" value="1"/>
</dbReference>
<dbReference type="InterPro" id="IPR033730">
    <property type="entry name" value="ProRS_core_prok"/>
</dbReference>
<dbReference type="InterPro" id="IPR006195">
    <property type="entry name" value="aa-tRNA-synth_II"/>
</dbReference>
<dbReference type="Pfam" id="PF04073">
    <property type="entry name" value="tRNA_edit"/>
    <property type="match status" value="1"/>
</dbReference>
<dbReference type="InterPro" id="IPR044140">
    <property type="entry name" value="ProRS_anticodon_short"/>
</dbReference>
<protein>
    <recommendedName>
        <fullName evidence="10">Proline--tRNA ligase</fullName>
        <ecNumber evidence="10">6.1.1.15</ecNumber>
    </recommendedName>
    <alternativeName>
        <fullName evidence="10">Prolyl-tRNA synthetase</fullName>
        <shortName evidence="10">ProRS</shortName>
    </alternativeName>
</protein>
<dbReference type="InterPro" id="IPR036621">
    <property type="entry name" value="Anticodon-bd_dom_sf"/>
</dbReference>
<keyword evidence="7 10" id="KW-0648">Protein biosynthesis</keyword>
<evidence type="ECO:0000256" key="9">
    <source>
        <dbReference type="ARBA" id="ARBA00047671"/>
    </source>
</evidence>
<dbReference type="InterPro" id="IPR050062">
    <property type="entry name" value="Pro-tRNA_synthetase"/>
</dbReference>
<dbReference type="Proteomes" id="UP000295244">
    <property type="component" value="Unassembled WGS sequence"/>
</dbReference>
<dbReference type="PROSITE" id="PS50862">
    <property type="entry name" value="AA_TRNA_LIGASE_II"/>
    <property type="match status" value="1"/>
</dbReference>
<dbReference type="SUPFAM" id="SSF55681">
    <property type="entry name" value="Class II aaRS and biotin synthetases"/>
    <property type="match status" value="1"/>
</dbReference>
<dbReference type="InterPro" id="IPR023717">
    <property type="entry name" value="Pro-tRNA-Synthase_IIa_type1"/>
</dbReference>
<evidence type="ECO:0000313" key="13">
    <source>
        <dbReference type="Proteomes" id="UP000295244"/>
    </source>
</evidence>
<dbReference type="InterPro" id="IPR007214">
    <property type="entry name" value="YbaK/aa-tRNA-synth-assoc-dom"/>
</dbReference>
<dbReference type="Pfam" id="PF00587">
    <property type="entry name" value="tRNA-synt_2b"/>
    <property type="match status" value="1"/>
</dbReference>
<dbReference type="GO" id="GO:0002161">
    <property type="term" value="F:aminoacyl-tRNA deacylase activity"/>
    <property type="evidence" value="ECO:0007669"/>
    <property type="project" value="InterPro"/>
</dbReference>
<dbReference type="GO" id="GO:0006433">
    <property type="term" value="P:prolyl-tRNA aminoacylation"/>
    <property type="evidence" value="ECO:0007669"/>
    <property type="project" value="UniProtKB-UniRule"/>
</dbReference>
<evidence type="ECO:0000256" key="5">
    <source>
        <dbReference type="ARBA" id="ARBA00022741"/>
    </source>
</evidence>
<evidence type="ECO:0000313" key="12">
    <source>
        <dbReference type="EMBL" id="TCJ16027.1"/>
    </source>
</evidence>
<keyword evidence="13" id="KW-1185">Reference proteome</keyword>
<dbReference type="OrthoDB" id="9809052at2"/>
<evidence type="ECO:0000256" key="10">
    <source>
        <dbReference type="HAMAP-Rule" id="MF_01569"/>
    </source>
</evidence>
<dbReference type="InterPro" id="IPR045864">
    <property type="entry name" value="aa-tRNA-synth_II/BPL/LPL"/>
</dbReference>
<evidence type="ECO:0000256" key="2">
    <source>
        <dbReference type="ARBA" id="ARBA00011738"/>
    </source>
</evidence>
<dbReference type="PANTHER" id="PTHR42753:SF2">
    <property type="entry name" value="PROLINE--TRNA LIGASE"/>
    <property type="match status" value="1"/>
</dbReference>
<dbReference type="PRINTS" id="PR01046">
    <property type="entry name" value="TRNASYNTHPRO"/>
</dbReference>
<dbReference type="HAMAP" id="MF_01569">
    <property type="entry name" value="Pro_tRNA_synth_type1"/>
    <property type="match status" value="1"/>
</dbReference>
<comment type="subcellular location">
    <subcellularLocation>
        <location evidence="1 10">Cytoplasm</location>
    </subcellularLocation>
</comment>
<dbReference type="Gene3D" id="3.40.50.800">
    <property type="entry name" value="Anticodon-binding domain"/>
    <property type="match status" value="1"/>
</dbReference>
<dbReference type="EC" id="6.1.1.15" evidence="10"/>
<evidence type="ECO:0000256" key="3">
    <source>
        <dbReference type="ARBA" id="ARBA00022490"/>
    </source>
</evidence>
<dbReference type="AlphaFoldDB" id="A0A4R1BFW7"/>
<comment type="domain">
    <text evidence="10">Consists of three domains: the N-terminal catalytic domain, the editing domain and the C-terminal anticodon-binding domain.</text>
</comment>
<keyword evidence="6 10" id="KW-0067">ATP-binding</keyword>
<evidence type="ECO:0000256" key="1">
    <source>
        <dbReference type="ARBA" id="ARBA00004496"/>
    </source>
</evidence>
<keyword evidence="4 10" id="KW-0436">Ligase</keyword>
<accession>A0A4R1BFW7</accession>
<dbReference type="NCBIfam" id="TIGR00409">
    <property type="entry name" value="proS_fam_II"/>
    <property type="match status" value="1"/>
</dbReference>
<evidence type="ECO:0000256" key="7">
    <source>
        <dbReference type="ARBA" id="ARBA00022917"/>
    </source>
</evidence>
<sequence length="583" mass="64785">MSQMFSQTLRQAPAGAEVKSHRLLLRAGFIRQLAAGLFSYLPLAKRSLAKIENILREEMNAIGGQEISMPVVHPAELWKETGRWYEIGSELGRFKDKNEREMALAMTHEEVIGDLVRKEIRSHRQLPQLLYHIQIKWRDDPRPRAGLIRAREFTMKDSYSLDADEEGLDRQYRNHYQAYFNIFNRCALPTLAVRSDVGMMGGSMAHEFMYPTPIGEDTLLICDACGYTANRQIAEFRKPPAEPEEPRKAEKIETPGADTIEKLARFLGIPESKTAKAFFAVATITEGTEDVERFVLAVVRGDMEVNETKLANAVRAKELRPAREEEIRHAGASPGYGSPVGVKDALVVVDDAVKDSPNLAAGANEDGYHLINTNYGLDYEADIVSDIALAGEGDACPRCGEAMRTTRGVEVGNIFKLGTRYSEPLGCTFLDAEGDSKPVLMGSYGIGVGRLLACVAEEHNDENGLVWPITVAPYEVHLISLGGGEAVAEDLYRELTGRGVEVLYDDRDERPGVKFNDADLIGNPIRLTVGARSLERGGVELKLRREQESELVPVEEVAQSIERRLAALRTEIEERVVEVPFEE</sequence>
<dbReference type="CDD" id="cd00861">
    <property type="entry name" value="ProRS_anticodon_short"/>
    <property type="match status" value="1"/>
</dbReference>
<dbReference type="InterPro" id="IPR036754">
    <property type="entry name" value="YbaK/aa-tRNA-synt-asso_dom_sf"/>
</dbReference>
<organism evidence="12 13">
    <name type="scientific">Rubrobacter taiwanensis</name>
    <dbReference type="NCBI Taxonomy" id="185139"/>
    <lineage>
        <taxon>Bacteria</taxon>
        <taxon>Bacillati</taxon>
        <taxon>Actinomycetota</taxon>
        <taxon>Rubrobacteria</taxon>
        <taxon>Rubrobacterales</taxon>
        <taxon>Rubrobacteraceae</taxon>
        <taxon>Rubrobacter</taxon>
    </lineage>
</organism>
<evidence type="ECO:0000259" key="11">
    <source>
        <dbReference type="PROSITE" id="PS50862"/>
    </source>
</evidence>
<comment type="subunit">
    <text evidence="2 10">Homodimer.</text>
</comment>